<accession>A0A075JJH2</accession>
<name>A0A075JJH2_9MICO</name>
<evidence type="ECO:0008006" key="3">
    <source>
        <dbReference type="Google" id="ProtNLM"/>
    </source>
</evidence>
<protein>
    <recommendedName>
        <fullName evidence="3">MoaD/ThiS family protein</fullName>
    </recommendedName>
</protein>
<proteinExistence type="predicted"/>
<evidence type="ECO:0000313" key="1">
    <source>
        <dbReference type="EMBL" id="AIF41517.1"/>
    </source>
</evidence>
<dbReference type="KEGG" id="dni:HX89_11885"/>
<reference evidence="1 2" key="1">
    <citation type="submission" date="2014-07" db="EMBL/GenBank/DDBJ databases">
        <title>Genome Sequencing of Dermacoccus nishinomiyaensis.</title>
        <authorList>
            <person name="Hong K.W."/>
            <person name="Chan K.G."/>
        </authorList>
    </citation>
    <scope>NUCLEOTIDE SEQUENCE [LARGE SCALE GENOMIC DNA]</scope>
    <source>
        <strain evidence="1 2">M25</strain>
    </source>
</reference>
<organism evidence="1 2">
    <name type="scientific">Dermacoccus nishinomiyaensis</name>
    <dbReference type="NCBI Taxonomy" id="1274"/>
    <lineage>
        <taxon>Bacteria</taxon>
        <taxon>Bacillati</taxon>
        <taxon>Actinomycetota</taxon>
        <taxon>Actinomycetes</taxon>
        <taxon>Micrococcales</taxon>
        <taxon>Dermacoccaceae</taxon>
        <taxon>Dermacoccus</taxon>
    </lineage>
</organism>
<dbReference type="GeneID" id="41841779"/>
<dbReference type="Proteomes" id="UP000027986">
    <property type="component" value="Chromosome"/>
</dbReference>
<dbReference type="SUPFAM" id="SSF54285">
    <property type="entry name" value="MoaD/ThiS"/>
    <property type="match status" value="1"/>
</dbReference>
<dbReference type="OrthoDB" id="4331766at2"/>
<dbReference type="eggNOG" id="COG1977">
    <property type="taxonomic scope" value="Bacteria"/>
</dbReference>
<dbReference type="Gene3D" id="3.10.20.30">
    <property type="match status" value="1"/>
</dbReference>
<dbReference type="AlphaFoldDB" id="A0A075JJH2"/>
<dbReference type="InterPro" id="IPR012675">
    <property type="entry name" value="Beta-grasp_dom_sf"/>
</dbReference>
<dbReference type="EMBL" id="CP008889">
    <property type="protein sequence ID" value="AIF41517.1"/>
    <property type="molecule type" value="Genomic_DNA"/>
</dbReference>
<dbReference type="RefSeq" id="WP_038569344.1">
    <property type="nucleotide sequence ID" value="NZ_CAKZHM010000134.1"/>
</dbReference>
<keyword evidence="2" id="KW-1185">Reference proteome</keyword>
<sequence length="96" mass="10193">MTTDVDARPSVRVRYWAGAAQAAGCDEENLPLAVGEAPQSPELTGRDVRALIMRAHPDIEAVLARCSLLHGGRRLADDASFEPADVVEVLPPFVGG</sequence>
<evidence type="ECO:0000313" key="2">
    <source>
        <dbReference type="Proteomes" id="UP000027986"/>
    </source>
</evidence>
<dbReference type="HOGENOM" id="CLU_114601_2_1_11"/>
<gene>
    <name evidence="1" type="ORF">HX89_11885</name>
</gene>
<dbReference type="InterPro" id="IPR016155">
    <property type="entry name" value="Mopterin_synth/thiamin_S_b"/>
</dbReference>